<accession>A0ABT4ABU0</accession>
<dbReference type="InterPro" id="IPR024079">
    <property type="entry name" value="MetalloPept_cat_dom_sf"/>
</dbReference>
<evidence type="ECO:0000259" key="1">
    <source>
        <dbReference type="Pfam" id="PF26607"/>
    </source>
</evidence>
<evidence type="ECO:0000313" key="3">
    <source>
        <dbReference type="Proteomes" id="UP001207654"/>
    </source>
</evidence>
<name>A0ABT4ABU0_9BACT</name>
<dbReference type="InterPro" id="IPR011047">
    <property type="entry name" value="Quinoprotein_ADH-like_sf"/>
</dbReference>
<evidence type="ECO:0000313" key="2">
    <source>
        <dbReference type="EMBL" id="MCY1078786.1"/>
    </source>
</evidence>
<dbReference type="InterPro" id="IPR015943">
    <property type="entry name" value="WD40/YVTN_repeat-like_dom_sf"/>
</dbReference>
<proteinExistence type="predicted"/>
<dbReference type="SUPFAM" id="SSF50998">
    <property type="entry name" value="Quinoprotein alcohol dehydrogenase-like"/>
    <property type="match status" value="1"/>
</dbReference>
<organism evidence="2 3">
    <name type="scientific">Archangium lansingense</name>
    <dbReference type="NCBI Taxonomy" id="2995310"/>
    <lineage>
        <taxon>Bacteria</taxon>
        <taxon>Pseudomonadati</taxon>
        <taxon>Myxococcota</taxon>
        <taxon>Myxococcia</taxon>
        <taxon>Myxococcales</taxon>
        <taxon>Cystobacterineae</taxon>
        <taxon>Archangiaceae</taxon>
        <taxon>Archangium</taxon>
    </lineage>
</organism>
<gene>
    <name evidence="2" type="ORF">OV287_30425</name>
</gene>
<dbReference type="Gene3D" id="2.130.10.10">
    <property type="entry name" value="YVTN repeat-like/Quinoprotein amine dehydrogenase"/>
    <property type="match status" value="1"/>
</dbReference>
<sequence length="582" mass="62429">MSSRIVNALFSPTLSLRLHFIITRPEVLSMGTTQRADYVKNHVVPLLAHVNQIYEPTGIRFDFDPGADVEYTSAAENLDGEGLQKLAAQYHGKLVIFHRGHGGEAGSRAAFFHVENLNGDNFAHEMGHYLYLPHTFFEGLKLADLPGIIKNGVEGNAAGQAALSQISQLLQQGTQPELELHYAVQWAEDTVNELGTRILAEATDGDAGQIRDTPPALHEYNPETDVPPGFNYCQANFPIQVTFSNGYVHTFQLTPDQHNVMGYGHFGGCAPRYFSNDQIKVMRNGILKGGRRHLTEAHLQWTGWAPLPALAGATGAPAAASLGNRVYVVCVGFNNRIYIISARDGQPYGQWAELPGGGTTDVAPAVASLGNRIYVFDKGIGDDRIYVNSAADGAPFGGWSPLPQGPQMDSAPVAAALGNRLYVVCKGQDRRIYISSALDGQPFGPWAELQGSGTTDAAPAIASLGNRIYVLGKGVDNSRLYVNSAADGAPFGAWSQLPGDMRVAGNPAAASFKGRLFVTGIGRDKHVYYVSALDGQPFGKWLEVPTGGRTAAPTAAAALGQCLYVYARGLDNTLYSNTARLV</sequence>
<reference evidence="2 3" key="1">
    <citation type="submission" date="2022-11" db="EMBL/GenBank/DDBJ databases">
        <title>Minimal conservation of predation-associated metabolite biosynthetic gene clusters underscores biosynthetic potential of Myxococcota including descriptions for ten novel species: Archangium lansinium sp. nov., Myxococcus landrumus sp. nov., Nannocystis bai.</title>
        <authorList>
            <person name="Ahearne A."/>
            <person name="Stevens C."/>
            <person name="Phillips K."/>
        </authorList>
    </citation>
    <scope>NUCLEOTIDE SEQUENCE [LARGE SCALE GENOMIC DNA]</scope>
    <source>
        <strain evidence="2 3">MIWBW</strain>
    </source>
</reference>
<dbReference type="Gene3D" id="3.40.390.10">
    <property type="entry name" value="Collagenase (Catalytic Domain)"/>
    <property type="match status" value="1"/>
</dbReference>
<dbReference type="RefSeq" id="WP_267537549.1">
    <property type="nucleotide sequence ID" value="NZ_JAPNKA010000001.1"/>
</dbReference>
<dbReference type="InterPro" id="IPR058502">
    <property type="entry name" value="PLL-like_beta-prop"/>
</dbReference>
<protein>
    <recommendedName>
        <fullName evidence="1">PLL-like beta propeller domain-containing protein</fullName>
    </recommendedName>
</protein>
<comment type="caution">
    <text evidence="2">The sequence shown here is derived from an EMBL/GenBank/DDBJ whole genome shotgun (WGS) entry which is preliminary data.</text>
</comment>
<dbReference type="Pfam" id="PF26607">
    <property type="entry name" value="DUF8189"/>
    <property type="match status" value="1"/>
</dbReference>
<keyword evidence="3" id="KW-1185">Reference proteome</keyword>
<feature type="domain" description="PLL-like beta propeller" evidence="1">
    <location>
        <begin position="299"/>
        <end position="575"/>
    </location>
</feature>
<dbReference type="EMBL" id="JAPNKA010000001">
    <property type="protein sequence ID" value="MCY1078786.1"/>
    <property type="molecule type" value="Genomic_DNA"/>
</dbReference>
<dbReference type="Proteomes" id="UP001207654">
    <property type="component" value="Unassembled WGS sequence"/>
</dbReference>